<accession>A0A1T1H9P2</accession>
<evidence type="ECO:0000256" key="2">
    <source>
        <dbReference type="ARBA" id="ARBA00023125"/>
    </source>
</evidence>
<dbReference type="SMART" id="SM00345">
    <property type="entry name" value="HTH_GNTR"/>
    <property type="match status" value="1"/>
</dbReference>
<dbReference type="PROSITE" id="PS50949">
    <property type="entry name" value="HTH_GNTR"/>
    <property type="match status" value="1"/>
</dbReference>
<keyword evidence="6" id="KW-1185">Reference proteome</keyword>
<dbReference type="GO" id="GO:0003700">
    <property type="term" value="F:DNA-binding transcription factor activity"/>
    <property type="evidence" value="ECO:0007669"/>
    <property type="project" value="InterPro"/>
</dbReference>
<evidence type="ECO:0000313" key="6">
    <source>
        <dbReference type="Proteomes" id="UP000190064"/>
    </source>
</evidence>
<dbReference type="InterPro" id="IPR000524">
    <property type="entry name" value="Tscrpt_reg_HTH_GntR"/>
</dbReference>
<evidence type="ECO:0000259" key="4">
    <source>
        <dbReference type="PROSITE" id="PS50949"/>
    </source>
</evidence>
<dbReference type="SUPFAM" id="SSF48008">
    <property type="entry name" value="GntR ligand-binding domain-like"/>
    <property type="match status" value="1"/>
</dbReference>
<dbReference type="EMBL" id="MTSD02000006">
    <property type="protein sequence ID" value="OOV86427.1"/>
    <property type="molecule type" value="Genomic_DNA"/>
</dbReference>
<dbReference type="GO" id="GO:0003677">
    <property type="term" value="F:DNA binding"/>
    <property type="evidence" value="ECO:0007669"/>
    <property type="project" value="UniProtKB-KW"/>
</dbReference>
<proteinExistence type="predicted"/>
<dbReference type="PANTHER" id="PTHR43537">
    <property type="entry name" value="TRANSCRIPTIONAL REGULATOR, GNTR FAMILY"/>
    <property type="match status" value="1"/>
</dbReference>
<dbReference type="RefSeq" id="WP_078320243.1">
    <property type="nucleotide sequence ID" value="NZ_FXTS01000007.1"/>
</dbReference>
<keyword evidence="3" id="KW-0804">Transcription</keyword>
<dbReference type="InterPro" id="IPR036388">
    <property type="entry name" value="WH-like_DNA-bd_sf"/>
</dbReference>
<organism evidence="5 6">
    <name type="scientific">Oceanospirillum linum</name>
    <dbReference type="NCBI Taxonomy" id="966"/>
    <lineage>
        <taxon>Bacteria</taxon>
        <taxon>Pseudomonadati</taxon>
        <taxon>Pseudomonadota</taxon>
        <taxon>Gammaproteobacteria</taxon>
        <taxon>Oceanospirillales</taxon>
        <taxon>Oceanospirillaceae</taxon>
        <taxon>Oceanospirillum</taxon>
    </lineage>
</organism>
<name>A0A1T1H9P2_OCELI</name>
<dbReference type="AlphaFoldDB" id="A0A1T1H9P2"/>
<sequence length="219" mass="25275">MSTQNRSLSEEAVQKLVQQLKQAIGSGRYLPGDWLKQIDIEENFKVNRFTVRSALSELHTSGFLQHIPYKGYRVIEHSIQDRIAITEAREIIECAAAARVMNHIDTSGLDELERLAQHFKSAVEEQNSEQAMTLNLSFHRTFNLYCKNPHLNQVMDEMRERGVGGADRGWSKKSTQLASANDHINMVRALREKNLVRLQAIIYTHLNRWKESYKELIEP</sequence>
<feature type="domain" description="HTH gntR-type" evidence="4">
    <location>
        <begin position="10"/>
        <end position="77"/>
    </location>
</feature>
<dbReference type="Gene3D" id="1.10.10.10">
    <property type="entry name" value="Winged helix-like DNA-binding domain superfamily/Winged helix DNA-binding domain"/>
    <property type="match status" value="1"/>
</dbReference>
<dbReference type="Gene3D" id="1.20.120.530">
    <property type="entry name" value="GntR ligand-binding domain-like"/>
    <property type="match status" value="1"/>
</dbReference>
<dbReference type="PANTHER" id="PTHR43537:SF24">
    <property type="entry name" value="GLUCONATE OPERON TRANSCRIPTIONAL REPRESSOR"/>
    <property type="match status" value="1"/>
</dbReference>
<dbReference type="InterPro" id="IPR011711">
    <property type="entry name" value="GntR_C"/>
</dbReference>
<protein>
    <recommendedName>
        <fullName evidence="4">HTH gntR-type domain-containing protein</fullName>
    </recommendedName>
</protein>
<keyword evidence="2" id="KW-0238">DNA-binding</keyword>
<evidence type="ECO:0000256" key="3">
    <source>
        <dbReference type="ARBA" id="ARBA00023163"/>
    </source>
</evidence>
<gene>
    <name evidence="5" type="ORF">BTA35_0213005</name>
</gene>
<evidence type="ECO:0000313" key="5">
    <source>
        <dbReference type="EMBL" id="OOV86427.1"/>
    </source>
</evidence>
<dbReference type="Proteomes" id="UP000190064">
    <property type="component" value="Unassembled WGS sequence"/>
</dbReference>
<dbReference type="SUPFAM" id="SSF46785">
    <property type="entry name" value="Winged helix' DNA-binding domain"/>
    <property type="match status" value="1"/>
</dbReference>
<dbReference type="Pfam" id="PF07729">
    <property type="entry name" value="FCD"/>
    <property type="match status" value="1"/>
</dbReference>
<dbReference type="Pfam" id="PF00392">
    <property type="entry name" value="GntR"/>
    <property type="match status" value="1"/>
</dbReference>
<dbReference type="SMART" id="SM00895">
    <property type="entry name" value="FCD"/>
    <property type="match status" value="1"/>
</dbReference>
<dbReference type="InterPro" id="IPR008920">
    <property type="entry name" value="TF_FadR/GntR_C"/>
</dbReference>
<comment type="caution">
    <text evidence="5">The sequence shown here is derived from an EMBL/GenBank/DDBJ whole genome shotgun (WGS) entry which is preliminary data.</text>
</comment>
<reference evidence="5" key="1">
    <citation type="submission" date="2017-02" db="EMBL/GenBank/DDBJ databases">
        <title>Draft Genome Sequence of the Salt Water Bacterium Oceanospirillum linum ATCC 11336.</title>
        <authorList>
            <person name="Trachtenberg A.M."/>
            <person name="Carney J.G."/>
            <person name="Linnane J.D."/>
            <person name="Rheaume B.A."/>
            <person name="Pitts N.L."/>
            <person name="Mykles D.L."/>
            <person name="Maclea K.S."/>
        </authorList>
    </citation>
    <scope>NUCLEOTIDE SEQUENCE [LARGE SCALE GENOMIC DNA]</scope>
    <source>
        <strain evidence="5">ATCC 11336</strain>
    </source>
</reference>
<dbReference type="STRING" id="966.BTA35_0213005"/>
<keyword evidence="1" id="KW-0805">Transcription regulation</keyword>
<dbReference type="InterPro" id="IPR036390">
    <property type="entry name" value="WH_DNA-bd_sf"/>
</dbReference>
<evidence type="ECO:0000256" key="1">
    <source>
        <dbReference type="ARBA" id="ARBA00023015"/>
    </source>
</evidence>